<keyword evidence="3" id="KW-1185">Reference proteome</keyword>
<name>A0A418NNN5_9SPHN</name>
<accession>A0A418NNN5</accession>
<reference evidence="2 3" key="1">
    <citation type="submission" date="2018-08" db="EMBL/GenBank/DDBJ databases">
        <title>Erythrobacter zhengii sp.nov., a bacterium isolated from deep-sea sediment.</title>
        <authorList>
            <person name="Fang C."/>
            <person name="Wu Y.-H."/>
            <person name="Sun C."/>
            <person name="Wang H."/>
            <person name="Cheng H."/>
            <person name="Meng F.-X."/>
            <person name="Wang C.-S."/>
            <person name="Xu X.-W."/>
        </authorList>
    </citation>
    <scope>NUCLEOTIDE SEQUENCE [LARGE SCALE GENOMIC DNA]</scope>
    <source>
        <strain evidence="2 3">V18</strain>
    </source>
</reference>
<comment type="caution">
    <text evidence="2">The sequence shown here is derived from an EMBL/GenBank/DDBJ whole genome shotgun (WGS) entry which is preliminary data.</text>
</comment>
<gene>
    <name evidence="2" type="ORF">D2V07_15920</name>
</gene>
<proteinExistence type="predicted"/>
<feature type="domain" description="Plasmid pRiA4b Orf3-like" evidence="1">
    <location>
        <begin position="4"/>
        <end position="173"/>
    </location>
</feature>
<dbReference type="Proteomes" id="UP000286576">
    <property type="component" value="Unassembled WGS sequence"/>
</dbReference>
<evidence type="ECO:0000313" key="3">
    <source>
        <dbReference type="Proteomes" id="UP000286576"/>
    </source>
</evidence>
<protein>
    <submittedName>
        <fullName evidence="2">Plasmid pRiA4b ORF-3 family protein</fullName>
    </submittedName>
</protein>
<dbReference type="AlphaFoldDB" id="A0A418NNN5"/>
<dbReference type="RefSeq" id="WP_119587913.1">
    <property type="nucleotide sequence ID" value="NZ_CAWODQ010000029.1"/>
</dbReference>
<dbReference type="EMBL" id="QXFL01000009">
    <property type="protein sequence ID" value="RIV83597.1"/>
    <property type="molecule type" value="Genomic_DNA"/>
</dbReference>
<dbReference type="SUPFAM" id="SSF159941">
    <property type="entry name" value="MM3350-like"/>
    <property type="match status" value="1"/>
</dbReference>
<dbReference type="Gene3D" id="3.10.290.30">
    <property type="entry name" value="MM3350-like"/>
    <property type="match status" value="1"/>
</dbReference>
<dbReference type="PANTHER" id="PTHR41878">
    <property type="entry name" value="LEXA REPRESSOR-RELATED"/>
    <property type="match status" value="1"/>
</dbReference>
<dbReference type="Pfam" id="PF07929">
    <property type="entry name" value="PRiA4_ORF3"/>
    <property type="match status" value="1"/>
</dbReference>
<evidence type="ECO:0000313" key="2">
    <source>
        <dbReference type="EMBL" id="RIV83597.1"/>
    </source>
</evidence>
<sequence>MSAIVRLKIVLKDVEPKVIRRIEVPLAIKLDRLHDVLQAVMGWGDYHLYGFRFRGDVGFGIPDPDWPDDMLDARKASLRSVLEDTDGKTFHHYYDFGDFWDHVITIERIEPAIRGLTYPILLQAQGRCPPEDVGGSIGYSEFLEILADPTHAEYEETLTWAGGHFDPNDIDTNAIDEALLNLANQWAPKRRTKLAHAND</sequence>
<evidence type="ECO:0000259" key="1">
    <source>
        <dbReference type="Pfam" id="PF07929"/>
    </source>
</evidence>
<dbReference type="InterPro" id="IPR024047">
    <property type="entry name" value="MM3350-like_sf"/>
</dbReference>
<dbReference type="InterPro" id="IPR012912">
    <property type="entry name" value="Plasmid_pRiA4b_Orf3-like"/>
</dbReference>
<dbReference type="PANTHER" id="PTHR41878:SF1">
    <property type="entry name" value="TNPR PROTEIN"/>
    <property type="match status" value="1"/>
</dbReference>
<organism evidence="2 3">
    <name type="scientific">Aurantiacibacter zhengii</name>
    <dbReference type="NCBI Taxonomy" id="2307003"/>
    <lineage>
        <taxon>Bacteria</taxon>
        <taxon>Pseudomonadati</taxon>
        <taxon>Pseudomonadota</taxon>
        <taxon>Alphaproteobacteria</taxon>
        <taxon>Sphingomonadales</taxon>
        <taxon>Erythrobacteraceae</taxon>
        <taxon>Aurantiacibacter</taxon>
    </lineage>
</organism>
<dbReference type="OrthoDB" id="9816539at2"/>